<dbReference type="NCBIfam" id="TIGR00229">
    <property type="entry name" value="sensory_box"/>
    <property type="match status" value="1"/>
</dbReference>
<feature type="domain" description="GGDEF" evidence="5">
    <location>
        <begin position="537"/>
        <end position="670"/>
    </location>
</feature>
<feature type="domain" description="EAL" evidence="4">
    <location>
        <begin position="681"/>
        <end position="937"/>
    </location>
</feature>
<keyword evidence="1" id="KW-1133">Transmembrane helix</keyword>
<dbReference type="Gene3D" id="3.20.20.450">
    <property type="entry name" value="EAL domain"/>
    <property type="match status" value="1"/>
</dbReference>
<dbReference type="GO" id="GO:0006355">
    <property type="term" value="P:regulation of DNA-templated transcription"/>
    <property type="evidence" value="ECO:0007669"/>
    <property type="project" value="InterPro"/>
</dbReference>
<dbReference type="InterPro" id="IPR035919">
    <property type="entry name" value="EAL_sf"/>
</dbReference>
<dbReference type="GO" id="GO:0003824">
    <property type="term" value="F:catalytic activity"/>
    <property type="evidence" value="ECO:0007669"/>
    <property type="project" value="UniProtKB-ARBA"/>
</dbReference>
<feature type="domain" description="PAC" evidence="3">
    <location>
        <begin position="453"/>
        <end position="505"/>
    </location>
</feature>
<dbReference type="SMART" id="SM00267">
    <property type="entry name" value="GGDEF"/>
    <property type="match status" value="1"/>
</dbReference>
<dbReference type="Pfam" id="PF00990">
    <property type="entry name" value="GGDEF"/>
    <property type="match status" value="1"/>
</dbReference>
<dbReference type="PANTHER" id="PTHR44757:SF4">
    <property type="entry name" value="DIGUANYLATE CYCLASE DGCE-RELATED"/>
    <property type="match status" value="1"/>
</dbReference>
<dbReference type="SUPFAM" id="SSF55785">
    <property type="entry name" value="PYP-like sensor domain (PAS domain)"/>
    <property type="match status" value="1"/>
</dbReference>
<dbReference type="NCBIfam" id="TIGR00254">
    <property type="entry name" value="GGDEF"/>
    <property type="match status" value="1"/>
</dbReference>
<organism evidence="6 7">
    <name type="scientific">Candidatus Muproteobacteria bacterium RBG_16_64_11</name>
    <dbReference type="NCBI Taxonomy" id="1817758"/>
    <lineage>
        <taxon>Bacteria</taxon>
        <taxon>Pseudomonadati</taxon>
        <taxon>Pseudomonadota</taxon>
        <taxon>Candidatus Muproteobacteria</taxon>
    </lineage>
</organism>
<keyword evidence="1" id="KW-0472">Membrane</keyword>
<evidence type="ECO:0000259" key="3">
    <source>
        <dbReference type="PROSITE" id="PS50113"/>
    </source>
</evidence>
<evidence type="ECO:0000256" key="1">
    <source>
        <dbReference type="SAM" id="Phobius"/>
    </source>
</evidence>
<dbReference type="FunFam" id="3.30.70.270:FF:000001">
    <property type="entry name" value="Diguanylate cyclase domain protein"/>
    <property type="match status" value="1"/>
</dbReference>
<dbReference type="Proteomes" id="UP000177925">
    <property type="component" value="Unassembled WGS sequence"/>
</dbReference>
<dbReference type="InterPro" id="IPR035965">
    <property type="entry name" value="PAS-like_dom_sf"/>
</dbReference>
<dbReference type="Gene3D" id="3.30.70.270">
    <property type="match status" value="1"/>
</dbReference>
<dbReference type="PROSITE" id="PS50883">
    <property type="entry name" value="EAL"/>
    <property type="match status" value="1"/>
</dbReference>
<dbReference type="Gene3D" id="3.30.450.20">
    <property type="entry name" value="PAS domain"/>
    <property type="match status" value="1"/>
</dbReference>
<proteinExistence type="predicted"/>
<evidence type="ECO:0000259" key="2">
    <source>
        <dbReference type="PROSITE" id="PS50112"/>
    </source>
</evidence>
<dbReference type="InterPro" id="IPR001633">
    <property type="entry name" value="EAL_dom"/>
</dbReference>
<gene>
    <name evidence="6" type="ORF">A2150_05460</name>
</gene>
<name>A0A1F6TF79_9PROT</name>
<dbReference type="SUPFAM" id="SSF55073">
    <property type="entry name" value="Nucleotide cyclase"/>
    <property type="match status" value="1"/>
</dbReference>
<dbReference type="CDD" id="cd00130">
    <property type="entry name" value="PAS"/>
    <property type="match status" value="1"/>
</dbReference>
<dbReference type="InterPro" id="IPR000700">
    <property type="entry name" value="PAS-assoc_C"/>
</dbReference>
<dbReference type="PANTHER" id="PTHR44757">
    <property type="entry name" value="DIGUANYLATE CYCLASE DGCP"/>
    <property type="match status" value="1"/>
</dbReference>
<keyword evidence="1" id="KW-0812">Transmembrane</keyword>
<evidence type="ECO:0000259" key="4">
    <source>
        <dbReference type="PROSITE" id="PS50883"/>
    </source>
</evidence>
<dbReference type="CDD" id="cd01949">
    <property type="entry name" value="GGDEF"/>
    <property type="match status" value="1"/>
</dbReference>
<dbReference type="PROSITE" id="PS50887">
    <property type="entry name" value="GGDEF"/>
    <property type="match status" value="1"/>
</dbReference>
<reference evidence="6 7" key="1">
    <citation type="journal article" date="2016" name="Nat. Commun.">
        <title>Thousands of microbial genomes shed light on interconnected biogeochemical processes in an aquifer system.</title>
        <authorList>
            <person name="Anantharaman K."/>
            <person name="Brown C.T."/>
            <person name="Hug L.A."/>
            <person name="Sharon I."/>
            <person name="Castelle C.J."/>
            <person name="Probst A.J."/>
            <person name="Thomas B.C."/>
            <person name="Singh A."/>
            <person name="Wilkins M.J."/>
            <person name="Karaoz U."/>
            <person name="Brodie E.L."/>
            <person name="Williams K.H."/>
            <person name="Hubbard S.S."/>
            <person name="Banfield J.F."/>
        </authorList>
    </citation>
    <scope>NUCLEOTIDE SEQUENCE [LARGE SCALE GENOMIC DNA]</scope>
</reference>
<dbReference type="InterPro" id="IPR029787">
    <property type="entry name" value="Nucleotide_cyclase"/>
</dbReference>
<dbReference type="PROSITE" id="PS50112">
    <property type="entry name" value="PAS"/>
    <property type="match status" value="1"/>
</dbReference>
<dbReference type="InterPro" id="IPR000160">
    <property type="entry name" value="GGDEF_dom"/>
</dbReference>
<sequence>MTSIKQVETKNKYGSMADLLRRMGGRWLIHTAIVTLTLFVFALSATAGWDAFLKYRDATRMLRANEMADRLIVASGVYAMERGLTAGALGADAPADASTLRQIAALRANADREWRAALVIAHEYAAQLPTASAFAANLELAQRDYAALEAMRGRVDVDMRAARHNVSIEQWRGAITDFIVAAARLRESSFLSANLPQDATRLDLALKHAIWVISEHAGLERGTLAYYVGAGKPVPAAQLDELKSFRGVVDNALGSLLARKTQSDTPPPVREAIAAMEERFIGRYNVVRAEVYRAAARGDYSLNGHAWMERATDAIDSVLAVNTAVTRAAGAQADAIARESLARLVLHGTLFVLAAALGLFSLTKVRYTANVLFHQKELAEVTLYSIGDAVITTDAAGNVEYLNPIAEEITGWQSTEAHGRPLAEVFRIIDGLSREPAVNPVEECLREGHVVGIANNTILIRRDGTELMIDDSAAPIRDREGRVMGAVLVFYDVAQQHNAPHLLSHQATHDALTGLYNRREFERRLAELVADAKNLKHQHVLCYVDLDQFKIVNDTCGHAVGDNLLRQLTYLLKQRVRGSDTLARLGGDEFGVLLVSCPLERALTIAEELRRVVTDSRFAWQGHSFVLGASIGIVPITFESVSPAELLSEADSACYVAKEKGRNRVQVYTPGDVELARRHGEMQWVSRINEALAADRFVLYCQPVVPFSDSARRHCEILVRMLDEKGELVPPMAFIPAAERYNLMPAIDRWVIRNAFGILGRCEHNKHDSRCATYNINLSGASLSDEGFAEFVSTEFAISRVPAGSVCFEITETAAIANLSQAMQFISVLKALGCRFALDDFGSGLSSFVYLKNLQVDFIKIDGNFVKDMVADPMDHAMVQSINNIGHVLGIQTIAEYVESEAIVERLRELGVDYAQGYAMARPGPLRDCATWCAFARPA</sequence>
<protein>
    <recommendedName>
        <fullName evidence="8">Diguanylate cyclase</fullName>
    </recommendedName>
</protein>
<dbReference type="Pfam" id="PF00563">
    <property type="entry name" value="EAL"/>
    <property type="match status" value="1"/>
</dbReference>
<comment type="caution">
    <text evidence="6">The sequence shown here is derived from an EMBL/GenBank/DDBJ whole genome shotgun (WGS) entry which is preliminary data.</text>
</comment>
<dbReference type="Pfam" id="PF00989">
    <property type="entry name" value="PAS"/>
    <property type="match status" value="1"/>
</dbReference>
<feature type="domain" description="PAS" evidence="2">
    <location>
        <begin position="375"/>
        <end position="448"/>
    </location>
</feature>
<dbReference type="STRING" id="1817758.A2150_05460"/>
<accession>A0A1F6TF79</accession>
<dbReference type="InterPro" id="IPR013767">
    <property type="entry name" value="PAS_fold"/>
</dbReference>
<evidence type="ECO:0008006" key="8">
    <source>
        <dbReference type="Google" id="ProtNLM"/>
    </source>
</evidence>
<dbReference type="CDD" id="cd01948">
    <property type="entry name" value="EAL"/>
    <property type="match status" value="1"/>
</dbReference>
<dbReference type="InterPro" id="IPR043128">
    <property type="entry name" value="Rev_trsase/Diguanyl_cyclase"/>
</dbReference>
<dbReference type="SUPFAM" id="SSF141868">
    <property type="entry name" value="EAL domain-like"/>
    <property type="match status" value="1"/>
</dbReference>
<evidence type="ECO:0000313" key="7">
    <source>
        <dbReference type="Proteomes" id="UP000177925"/>
    </source>
</evidence>
<evidence type="ECO:0000259" key="5">
    <source>
        <dbReference type="PROSITE" id="PS50887"/>
    </source>
</evidence>
<dbReference type="InterPro" id="IPR000014">
    <property type="entry name" value="PAS"/>
</dbReference>
<dbReference type="PROSITE" id="PS50113">
    <property type="entry name" value="PAC"/>
    <property type="match status" value="1"/>
</dbReference>
<feature type="transmembrane region" description="Helical" evidence="1">
    <location>
        <begin position="27"/>
        <end position="53"/>
    </location>
</feature>
<dbReference type="InterPro" id="IPR052155">
    <property type="entry name" value="Biofilm_reg_signaling"/>
</dbReference>
<dbReference type="EMBL" id="MFSS01000037">
    <property type="protein sequence ID" value="OGI43811.1"/>
    <property type="molecule type" value="Genomic_DNA"/>
</dbReference>
<evidence type="ECO:0000313" key="6">
    <source>
        <dbReference type="EMBL" id="OGI43811.1"/>
    </source>
</evidence>
<dbReference type="SMART" id="SM00091">
    <property type="entry name" value="PAS"/>
    <property type="match status" value="1"/>
</dbReference>
<dbReference type="AlphaFoldDB" id="A0A1F6TF79"/>
<dbReference type="SMART" id="SM00052">
    <property type="entry name" value="EAL"/>
    <property type="match status" value="1"/>
</dbReference>